<gene>
    <name evidence="3" type="ORF">HGMM_F03A04C35</name>
</gene>
<sequence>MWTIKDLTERFSLTEKQVRTRLTALDPLLSSHCKTGKQNAILLDDDGFKLFERLIHIEKQGITTKDAVKQMADELGKPYENGQSPQGQTQAGNGQAEVKQWAELAIATLQERINSLERDKAYLQRQVEELLKQLQDKDTKLLALMPPASTQKRRWWDFWRR</sequence>
<feature type="coiled-coil region" evidence="1">
    <location>
        <begin position="99"/>
        <end position="140"/>
    </location>
</feature>
<feature type="region of interest" description="Disordered" evidence="2">
    <location>
        <begin position="73"/>
        <end position="95"/>
    </location>
</feature>
<accession>H5S976</accession>
<reference evidence="3" key="1">
    <citation type="journal article" date="2005" name="Environ. Microbiol.">
        <title>Genetic and functional properties of uncultivated thermophilic crenarchaeotes from a subsurface gold mine as revealed by analysis of genome fragments.</title>
        <authorList>
            <person name="Nunoura T."/>
            <person name="Hirayama H."/>
            <person name="Takami H."/>
            <person name="Oida H."/>
            <person name="Nishi S."/>
            <person name="Shimamura S."/>
            <person name="Suzuki Y."/>
            <person name="Inagaki F."/>
            <person name="Takai K."/>
            <person name="Nealson K.H."/>
            <person name="Horikoshi K."/>
        </authorList>
    </citation>
    <scope>NUCLEOTIDE SEQUENCE</scope>
</reference>
<proteinExistence type="predicted"/>
<dbReference type="EMBL" id="AP011637">
    <property type="protein sequence ID" value="BAL52712.1"/>
    <property type="molecule type" value="Genomic_DNA"/>
</dbReference>
<feature type="compositionally biased region" description="Polar residues" evidence="2">
    <location>
        <begin position="81"/>
        <end position="93"/>
    </location>
</feature>
<name>H5S976_9ZZZZ</name>
<keyword evidence="1" id="KW-0175">Coiled coil</keyword>
<organism evidence="3">
    <name type="scientific">uncultured prokaryote</name>
    <dbReference type="NCBI Taxonomy" id="198431"/>
    <lineage>
        <taxon>unclassified sequences</taxon>
        <taxon>environmental samples</taxon>
    </lineage>
</organism>
<reference evidence="3" key="2">
    <citation type="journal article" date="2012" name="PLoS ONE">
        <title>A Deeply Branching Thermophilic Bacterium with an Ancient Acetyl-CoA Pathway Dominates a Subsurface Ecosystem.</title>
        <authorList>
            <person name="Takami H."/>
            <person name="Noguchi H."/>
            <person name="Takaki Y."/>
            <person name="Uchiyama I."/>
            <person name="Toyoda A."/>
            <person name="Nishi S."/>
            <person name="Chee G.-J."/>
            <person name="Arai W."/>
            <person name="Nunoura T."/>
            <person name="Itoh T."/>
            <person name="Hattori M."/>
            <person name="Takai K."/>
        </authorList>
    </citation>
    <scope>NUCLEOTIDE SEQUENCE</scope>
</reference>
<evidence type="ECO:0000313" key="3">
    <source>
        <dbReference type="EMBL" id="BAL52712.1"/>
    </source>
</evidence>
<protein>
    <submittedName>
        <fullName evidence="3">Uncharacterized protein</fullName>
    </submittedName>
</protein>
<evidence type="ECO:0000256" key="2">
    <source>
        <dbReference type="SAM" id="MobiDB-lite"/>
    </source>
</evidence>
<dbReference type="AlphaFoldDB" id="H5S976"/>
<evidence type="ECO:0000256" key="1">
    <source>
        <dbReference type="SAM" id="Coils"/>
    </source>
</evidence>